<dbReference type="Gene3D" id="4.10.530.10">
    <property type="entry name" value="Gamma-fibrinogen Carboxyl Terminal Fragment, domain 2"/>
    <property type="match status" value="1"/>
</dbReference>
<sequence>MALNRNKLTFWLRMSQQELHRLENFYQLTQRKTFELRVDMEDFEGGMVHAQYSSFSIDSETEGYRLHVSGYTDGGAGDSLIIHNGQKFDRDQDTHSTLNCARSFLAAFWYSDCHNANLNGVYLWGSDGTHYAIGVEWSSWKGYSYSLKK</sequence>
<evidence type="ECO:0000259" key="1">
    <source>
        <dbReference type="PROSITE" id="PS51406"/>
    </source>
</evidence>
<dbReference type="GO" id="GO:0005615">
    <property type="term" value="C:extracellular space"/>
    <property type="evidence" value="ECO:0007669"/>
    <property type="project" value="TreeGrafter"/>
</dbReference>
<dbReference type="InterPro" id="IPR036056">
    <property type="entry name" value="Fibrinogen-like_C"/>
</dbReference>
<reference evidence="3" key="1">
    <citation type="submission" date="2025-08" db="UniProtKB">
        <authorList>
            <consortium name="RefSeq"/>
        </authorList>
    </citation>
    <scope>IDENTIFICATION</scope>
</reference>
<dbReference type="InterPro" id="IPR002181">
    <property type="entry name" value="Fibrinogen_a/b/g_C_dom"/>
</dbReference>
<dbReference type="SUPFAM" id="SSF56496">
    <property type="entry name" value="Fibrinogen C-terminal domain-like"/>
    <property type="match status" value="1"/>
</dbReference>
<dbReference type="PANTHER" id="PTHR19143:SF225">
    <property type="entry name" value="MICROFIBRIL-ASSOCIATED GLYCOPROTEIN 4"/>
    <property type="match status" value="1"/>
</dbReference>
<dbReference type="GO" id="GO:0048251">
    <property type="term" value="P:elastic fiber assembly"/>
    <property type="evidence" value="ECO:0007669"/>
    <property type="project" value="TreeGrafter"/>
</dbReference>
<organism evidence="2 3">
    <name type="scientific">Chanos chanos</name>
    <name type="common">Milkfish</name>
    <name type="synonym">Mugil chanos</name>
    <dbReference type="NCBI Taxonomy" id="29144"/>
    <lineage>
        <taxon>Eukaryota</taxon>
        <taxon>Metazoa</taxon>
        <taxon>Chordata</taxon>
        <taxon>Craniata</taxon>
        <taxon>Vertebrata</taxon>
        <taxon>Euteleostomi</taxon>
        <taxon>Actinopterygii</taxon>
        <taxon>Neopterygii</taxon>
        <taxon>Teleostei</taxon>
        <taxon>Ostariophysi</taxon>
        <taxon>Gonorynchiformes</taxon>
        <taxon>Chanidae</taxon>
        <taxon>Chanos</taxon>
    </lineage>
</organism>
<dbReference type="GeneID" id="115817077"/>
<dbReference type="AlphaFoldDB" id="A0A6J2VSW7"/>
<dbReference type="InParanoid" id="A0A6J2VSW7"/>
<evidence type="ECO:0000313" key="2">
    <source>
        <dbReference type="Proteomes" id="UP000504632"/>
    </source>
</evidence>
<accession>A0A6J2VSW7</accession>
<dbReference type="OrthoDB" id="7735550at2759"/>
<dbReference type="InterPro" id="IPR014716">
    <property type="entry name" value="Fibrinogen_a/b/g_C_1"/>
</dbReference>
<gene>
    <name evidence="3" type="primary">LOC115817077</name>
</gene>
<dbReference type="Pfam" id="PF00147">
    <property type="entry name" value="Fibrinogen_C"/>
    <property type="match status" value="1"/>
</dbReference>
<proteinExistence type="predicted"/>
<dbReference type="SMART" id="SM00186">
    <property type="entry name" value="FBG"/>
    <property type="match status" value="1"/>
</dbReference>
<name>A0A6J2VSW7_CHACN</name>
<feature type="domain" description="Fibrinogen C-terminal" evidence="1">
    <location>
        <begin position="22"/>
        <end position="149"/>
    </location>
</feature>
<evidence type="ECO:0000313" key="3">
    <source>
        <dbReference type="RefSeq" id="XP_030636180.1"/>
    </source>
</evidence>
<dbReference type="RefSeq" id="XP_030636180.1">
    <property type="nucleotide sequence ID" value="XM_030780320.1"/>
</dbReference>
<keyword evidence="2" id="KW-1185">Reference proteome</keyword>
<dbReference type="PANTHER" id="PTHR19143">
    <property type="entry name" value="FIBRINOGEN/TENASCIN/ANGIOPOEITIN"/>
    <property type="match status" value="1"/>
</dbReference>
<dbReference type="InterPro" id="IPR050373">
    <property type="entry name" value="Fibrinogen_C-term_domain"/>
</dbReference>
<protein>
    <submittedName>
        <fullName evidence="3">Microfibril-associated glycoprotein 4-like</fullName>
    </submittedName>
</protein>
<dbReference type="Proteomes" id="UP000504632">
    <property type="component" value="Chromosome 7"/>
</dbReference>
<dbReference type="Gene3D" id="3.90.215.10">
    <property type="entry name" value="Gamma Fibrinogen, chain A, domain 1"/>
    <property type="match status" value="1"/>
</dbReference>
<dbReference type="PROSITE" id="PS51406">
    <property type="entry name" value="FIBRINOGEN_C_2"/>
    <property type="match status" value="1"/>
</dbReference>